<name>A0AAQ3RZX6_VIGMU</name>
<sequence length="137" mass="15636">MTSTPTNHSTIYCPNRSPSSFIHQQTQPNFFFFLFTFLHVLPQAITNYPSPLSNFPNTIILLKIQRPPQSHNHQQVKVHHLLITLSSFMASSSSPSPSPHTITKQNYHNMPRIRTILLHLRPPLALQPRTPPTLSQP</sequence>
<gene>
    <name evidence="1" type="ORF">V8G54_015151</name>
</gene>
<protein>
    <submittedName>
        <fullName evidence="1">Uncharacterized protein</fullName>
    </submittedName>
</protein>
<evidence type="ECO:0000313" key="2">
    <source>
        <dbReference type="Proteomes" id="UP001374535"/>
    </source>
</evidence>
<dbReference type="Proteomes" id="UP001374535">
    <property type="component" value="Chromosome 5"/>
</dbReference>
<evidence type="ECO:0000313" key="1">
    <source>
        <dbReference type="EMBL" id="WVZ10621.1"/>
    </source>
</evidence>
<reference evidence="1 2" key="1">
    <citation type="journal article" date="2023" name="Life. Sci Alliance">
        <title>Evolutionary insights into 3D genome organization and epigenetic landscape of Vigna mungo.</title>
        <authorList>
            <person name="Junaid A."/>
            <person name="Singh B."/>
            <person name="Bhatia S."/>
        </authorList>
    </citation>
    <scope>NUCLEOTIDE SEQUENCE [LARGE SCALE GENOMIC DNA]</scope>
    <source>
        <strain evidence="1">Urdbean</strain>
    </source>
</reference>
<proteinExistence type="predicted"/>
<dbReference type="EMBL" id="CP144696">
    <property type="protein sequence ID" value="WVZ10621.1"/>
    <property type="molecule type" value="Genomic_DNA"/>
</dbReference>
<dbReference type="AlphaFoldDB" id="A0AAQ3RZX6"/>
<keyword evidence="2" id="KW-1185">Reference proteome</keyword>
<accession>A0AAQ3RZX6</accession>
<organism evidence="1 2">
    <name type="scientific">Vigna mungo</name>
    <name type="common">Black gram</name>
    <name type="synonym">Phaseolus mungo</name>
    <dbReference type="NCBI Taxonomy" id="3915"/>
    <lineage>
        <taxon>Eukaryota</taxon>
        <taxon>Viridiplantae</taxon>
        <taxon>Streptophyta</taxon>
        <taxon>Embryophyta</taxon>
        <taxon>Tracheophyta</taxon>
        <taxon>Spermatophyta</taxon>
        <taxon>Magnoliopsida</taxon>
        <taxon>eudicotyledons</taxon>
        <taxon>Gunneridae</taxon>
        <taxon>Pentapetalae</taxon>
        <taxon>rosids</taxon>
        <taxon>fabids</taxon>
        <taxon>Fabales</taxon>
        <taxon>Fabaceae</taxon>
        <taxon>Papilionoideae</taxon>
        <taxon>50 kb inversion clade</taxon>
        <taxon>NPAAA clade</taxon>
        <taxon>indigoferoid/millettioid clade</taxon>
        <taxon>Phaseoleae</taxon>
        <taxon>Vigna</taxon>
    </lineage>
</organism>